<dbReference type="AlphaFoldDB" id="A0A7W9JB09"/>
<evidence type="ECO:0000256" key="2">
    <source>
        <dbReference type="ARBA" id="ARBA00022692"/>
    </source>
</evidence>
<dbReference type="Pfam" id="PF06271">
    <property type="entry name" value="RDD"/>
    <property type="match status" value="1"/>
</dbReference>
<evidence type="ECO:0000259" key="6">
    <source>
        <dbReference type="Pfam" id="PF06271"/>
    </source>
</evidence>
<keyword evidence="3 5" id="KW-1133">Transmembrane helix</keyword>
<accession>A0A7W9JB09</accession>
<evidence type="ECO:0000313" key="8">
    <source>
        <dbReference type="Proteomes" id="UP000549971"/>
    </source>
</evidence>
<feature type="transmembrane region" description="Helical" evidence="5">
    <location>
        <begin position="12"/>
        <end position="30"/>
    </location>
</feature>
<comment type="subcellular location">
    <subcellularLocation>
        <location evidence="1">Membrane</location>
        <topology evidence="1">Multi-pass membrane protein</topology>
    </subcellularLocation>
</comment>
<comment type="caution">
    <text evidence="7">The sequence shown here is derived from an EMBL/GenBank/DDBJ whole genome shotgun (WGS) entry which is preliminary data.</text>
</comment>
<keyword evidence="2 5" id="KW-0812">Transmembrane</keyword>
<keyword evidence="4 5" id="KW-0472">Membrane</keyword>
<gene>
    <name evidence="7" type="ORF">HDA39_005587</name>
</gene>
<dbReference type="EMBL" id="JACHMY010000001">
    <property type="protein sequence ID" value="MBB5838853.1"/>
    <property type="molecule type" value="Genomic_DNA"/>
</dbReference>
<sequence length="164" mass="17135">MLIARRGLATVIDYSAVAGALGVLAAVTLLRRSRQPAGERRDPDPATLRLMVAAGVTVPLSCALAVADATGGTPGKRALGLTVEDATSGSTPTFQQALVRSALKTAIPWELGHQAVWDFRSGHTRRGSVLAAGAYLALGAQAAAILRNRPTYADRLANTQVHER</sequence>
<feature type="domain" description="RDD" evidence="6">
    <location>
        <begin position="4"/>
        <end position="158"/>
    </location>
</feature>
<dbReference type="InterPro" id="IPR010432">
    <property type="entry name" value="RDD"/>
</dbReference>
<evidence type="ECO:0000256" key="5">
    <source>
        <dbReference type="SAM" id="Phobius"/>
    </source>
</evidence>
<evidence type="ECO:0000256" key="3">
    <source>
        <dbReference type="ARBA" id="ARBA00022989"/>
    </source>
</evidence>
<reference evidence="7 8" key="1">
    <citation type="submission" date="2020-08" db="EMBL/GenBank/DDBJ databases">
        <title>Sequencing the genomes of 1000 actinobacteria strains.</title>
        <authorList>
            <person name="Klenk H.-P."/>
        </authorList>
    </citation>
    <scope>NUCLEOTIDE SEQUENCE [LARGE SCALE GENOMIC DNA]</scope>
    <source>
        <strain evidence="7 8">DSM 28967</strain>
    </source>
</reference>
<protein>
    <submittedName>
        <fullName evidence="7">Putative RDD family membrane protein YckC</fullName>
    </submittedName>
</protein>
<proteinExistence type="predicted"/>
<organism evidence="7 8">
    <name type="scientific">Kribbella italica</name>
    <dbReference type="NCBI Taxonomy" id="1540520"/>
    <lineage>
        <taxon>Bacteria</taxon>
        <taxon>Bacillati</taxon>
        <taxon>Actinomycetota</taxon>
        <taxon>Actinomycetes</taxon>
        <taxon>Propionibacteriales</taxon>
        <taxon>Kribbellaceae</taxon>
        <taxon>Kribbella</taxon>
    </lineage>
</organism>
<evidence type="ECO:0000256" key="1">
    <source>
        <dbReference type="ARBA" id="ARBA00004141"/>
    </source>
</evidence>
<dbReference type="Proteomes" id="UP000549971">
    <property type="component" value="Unassembled WGS sequence"/>
</dbReference>
<evidence type="ECO:0000313" key="7">
    <source>
        <dbReference type="EMBL" id="MBB5838853.1"/>
    </source>
</evidence>
<dbReference type="GO" id="GO:0016020">
    <property type="term" value="C:membrane"/>
    <property type="evidence" value="ECO:0007669"/>
    <property type="project" value="UniProtKB-SubCell"/>
</dbReference>
<dbReference type="RefSeq" id="WP_184800033.1">
    <property type="nucleotide sequence ID" value="NZ_JACHMY010000001.1"/>
</dbReference>
<keyword evidence="8" id="KW-1185">Reference proteome</keyword>
<name>A0A7W9JB09_9ACTN</name>
<evidence type="ECO:0000256" key="4">
    <source>
        <dbReference type="ARBA" id="ARBA00023136"/>
    </source>
</evidence>